<sequence length="192" mass="21284">MLKNPFYVYALKDPREKPAKTFYIGKGTGTRAWEHQKEKGDSDKNALINEIHDSGRKVIHTILVENLTEPEALKIEAELIASFGVRSRGGLLVNKVRPNPDNISGKSRINVPDGCYEKAQMGLELLKDAILELARANPTGIRNAEAAKQLGLQSDYGGGARDYLTYSVLGLLMRDGQMARVEKPTRHVVVTR</sequence>
<feature type="domain" description="GIY-YIG" evidence="1">
    <location>
        <begin position="4"/>
        <end position="93"/>
    </location>
</feature>
<protein>
    <submittedName>
        <fullName evidence="2">GIY-YIG nuclease family protein</fullName>
    </submittedName>
</protein>
<dbReference type="InterPro" id="IPR000305">
    <property type="entry name" value="GIY-YIG_endonuc"/>
</dbReference>
<dbReference type="Pfam" id="PF22945">
    <property type="entry name" value="LEM-3_GIY-YIG"/>
    <property type="match status" value="1"/>
</dbReference>
<dbReference type="PROSITE" id="PS50164">
    <property type="entry name" value="GIY_YIG"/>
    <property type="match status" value="1"/>
</dbReference>
<evidence type="ECO:0000313" key="2">
    <source>
        <dbReference type="EMBL" id="UZP75180.1"/>
    </source>
</evidence>
<accession>A0ABY6Q825</accession>
<dbReference type="CDD" id="cd10440">
    <property type="entry name" value="GIY-YIG_COG3680"/>
    <property type="match status" value="1"/>
</dbReference>
<dbReference type="Proteomes" id="UP001317963">
    <property type="component" value="Chromosome"/>
</dbReference>
<proteinExistence type="predicted"/>
<evidence type="ECO:0000259" key="1">
    <source>
        <dbReference type="PROSITE" id="PS50164"/>
    </source>
</evidence>
<reference evidence="2 3" key="1">
    <citation type="submission" date="2019-02" db="EMBL/GenBank/DDBJ databases">
        <title>Halieaceae_genomes.</title>
        <authorList>
            <person name="Li S.-H."/>
        </authorList>
    </citation>
    <scope>NUCLEOTIDE SEQUENCE [LARGE SCALE GENOMIC DNA]</scope>
    <source>
        <strain evidence="2 3">JH123</strain>
    </source>
</reference>
<name>A0ABY6Q825_9GAMM</name>
<organism evidence="2 3">
    <name type="scientific">Candidatus Paraluminiphilus aquimaris</name>
    <dbReference type="NCBI Taxonomy" id="2518994"/>
    <lineage>
        <taxon>Bacteria</taxon>
        <taxon>Pseudomonadati</taxon>
        <taxon>Pseudomonadota</taxon>
        <taxon>Gammaproteobacteria</taxon>
        <taxon>Cellvibrionales</taxon>
        <taxon>Halieaceae</taxon>
        <taxon>Candidatus Paraluminiphilus</taxon>
    </lineage>
</organism>
<gene>
    <name evidence="2" type="ORF">E0F26_10725</name>
</gene>
<dbReference type="EMBL" id="CP036501">
    <property type="protein sequence ID" value="UZP75180.1"/>
    <property type="molecule type" value="Genomic_DNA"/>
</dbReference>
<keyword evidence="3" id="KW-1185">Reference proteome</keyword>
<evidence type="ECO:0000313" key="3">
    <source>
        <dbReference type="Proteomes" id="UP001317963"/>
    </source>
</evidence>